<feature type="domain" description="DNA helicase Pif1-like DEAD-box helicase" evidence="2">
    <location>
        <begin position="181"/>
        <end position="399"/>
    </location>
</feature>
<evidence type="ECO:0000256" key="1">
    <source>
        <dbReference type="RuleBase" id="RU363044"/>
    </source>
</evidence>
<protein>
    <recommendedName>
        <fullName evidence="1">ATP-dependent DNA helicase</fullName>
        <ecNumber evidence="1">5.6.2.3</ecNumber>
    </recommendedName>
</protein>
<keyword evidence="1" id="KW-0378">Hydrolase</keyword>
<dbReference type="EC" id="5.6.2.3" evidence="1"/>
<sequence length="509" mass="57416">MPPGSGQMFYLRILLNYIKGPTSFDDIRTVNNVKYDNYKDTCFALGLMNDDTEFIHAIKEASYWGTGSFLRNMFVSLLLSEQFHRPSVVWNSTWEEMSDDIQHKQRLLLGLVLTPDQLKNYALVEIESLLQTNGKSLSNYPDMPRPDAGLLPEGINRLIIDELNYDRQSLAEEHRTLMSTMTDEQRRVYDKIMARIEQKRSGLFFLYGYGGTGKTYIWRALSAALRSTGNIVLAVASSGIASLLIPGGRTAHSRFAIPLNVNEYSTCEICPKSPLADLIRRAKLIIWDEAPMMHRHCFEAVDRTLKDIMQKNRFPFGGKVVVLGGDFRQILPVIPKGTRHDIVHSTINSSPLWRFCEVLTLTTNMRLLAGRTNSDVEDTRNFSQWILGIGDGSIGDADDECIRVQIPEDLLIHSSGDPIAAIVDSTYPNLFQNIHDPSFFQNRAILAPKNVIVDAVNDYILNLISGDEKIYLSYDSPYSTNSSIDMPDDVHTPEFLNTITSSGLPNHRL</sequence>
<organism evidence="3 4">
    <name type="scientific">Trifolium medium</name>
    <dbReference type="NCBI Taxonomy" id="97028"/>
    <lineage>
        <taxon>Eukaryota</taxon>
        <taxon>Viridiplantae</taxon>
        <taxon>Streptophyta</taxon>
        <taxon>Embryophyta</taxon>
        <taxon>Tracheophyta</taxon>
        <taxon>Spermatophyta</taxon>
        <taxon>Magnoliopsida</taxon>
        <taxon>eudicotyledons</taxon>
        <taxon>Gunneridae</taxon>
        <taxon>Pentapetalae</taxon>
        <taxon>rosids</taxon>
        <taxon>fabids</taxon>
        <taxon>Fabales</taxon>
        <taxon>Fabaceae</taxon>
        <taxon>Papilionoideae</taxon>
        <taxon>50 kb inversion clade</taxon>
        <taxon>NPAAA clade</taxon>
        <taxon>Hologalegina</taxon>
        <taxon>IRL clade</taxon>
        <taxon>Trifolieae</taxon>
        <taxon>Trifolium</taxon>
    </lineage>
</organism>
<dbReference type="AlphaFoldDB" id="A0A392MF47"/>
<dbReference type="EMBL" id="LXQA010009782">
    <property type="protein sequence ID" value="MCH86130.1"/>
    <property type="molecule type" value="Genomic_DNA"/>
</dbReference>
<dbReference type="GO" id="GO:0043139">
    <property type="term" value="F:5'-3' DNA helicase activity"/>
    <property type="evidence" value="ECO:0007669"/>
    <property type="project" value="UniProtKB-EC"/>
</dbReference>
<comment type="cofactor">
    <cofactor evidence="1">
        <name>Mg(2+)</name>
        <dbReference type="ChEBI" id="CHEBI:18420"/>
    </cofactor>
</comment>
<comment type="caution">
    <text evidence="3">The sequence shown here is derived from an EMBL/GenBank/DDBJ whole genome shotgun (WGS) entry which is preliminary data.</text>
</comment>
<evidence type="ECO:0000313" key="4">
    <source>
        <dbReference type="Proteomes" id="UP000265520"/>
    </source>
</evidence>
<comment type="similarity">
    <text evidence="1">Belongs to the helicase family.</text>
</comment>
<reference evidence="3 4" key="1">
    <citation type="journal article" date="2018" name="Front. Plant Sci.">
        <title>Red Clover (Trifolium pratense) and Zigzag Clover (T. medium) - A Picture of Genomic Similarities and Differences.</title>
        <authorList>
            <person name="Dluhosova J."/>
            <person name="Istvanek J."/>
            <person name="Nedelnik J."/>
            <person name="Repkova J."/>
        </authorList>
    </citation>
    <scope>NUCLEOTIDE SEQUENCE [LARGE SCALE GENOMIC DNA]</scope>
    <source>
        <strain evidence="4">cv. 10/8</strain>
        <tissue evidence="3">Leaf</tissue>
    </source>
</reference>
<accession>A0A392MF47</accession>
<gene>
    <name evidence="3" type="ORF">A2U01_0006984</name>
</gene>
<dbReference type="GO" id="GO:0006281">
    <property type="term" value="P:DNA repair"/>
    <property type="evidence" value="ECO:0007669"/>
    <property type="project" value="UniProtKB-KW"/>
</dbReference>
<keyword evidence="1" id="KW-0067">ATP-binding</keyword>
<dbReference type="GO" id="GO:0016887">
    <property type="term" value="F:ATP hydrolysis activity"/>
    <property type="evidence" value="ECO:0007669"/>
    <property type="project" value="RHEA"/>
</dbReference>
<evidence type="ECO:0000259" key="2">
    <source>
        <dbReference type="Pfam" id="PF05970"/>
    </source>
</evidence>
<keyword evidence="1" id="KW-0227">DNA damage</keyword>
<keyword evidence="1 3" id="KW-0347">Helicase</keyword>
<dbReference type="SUPFAM" id="SSF52540">
    <property type="entry name" value="P-loop containing nucleoside triphosphate hydrolases"/>
    <property type="match status" value="1"/>
</dbReference>
<evidence type="ECO:0000313" key="3">
    <source>
        <dbReference type="EMBL" id="MCH86130.1"/>
    </source>
</evidence>
<keyword evidence="4" id="KW-1185">Reference proteome</keyword>
<dbReference type="PANTHER" id="PTHR10492:SF101">
    <property type="entry name" value="ATP-DEPENDENT DNA HELICASE"/>
    <property type="match status" value="1"/>
</dbReference>
<keyword evidence="1" id="KW-0234">DNA repair</keyword>
<dbReference type="GO" id="GO:0000723">
    <property type="term" value="P:telomere maintenance"/>
    <property type="evidence" value="ECO:0007669"/>
    <property type="project" value="InterPro"/>
</dbReference>
<dbReference type="GO" id="GO:0006310">
    <property type="term" value="P:DNA recombination"/>
    <property type="evidence" value="ECO:0007669"/>
    <property type="project" value="UniProtKB-KW"/>
</dbReference>
<dbReference type="InterPro" id="IPR010285">
    <property type="entry name" value="DNA_helicase_pif1-like_DEAD"/>
</dbReference>
<dbReference type="Pfam" id="PF05970">
    <property type="entry name" value="PIF1"/>
    <property type="match status" value="1"/>
</dbReference>
<name>A0A392MF47_9FABA</name>
<dbReference type="GO" id="GO:0005524">
    <property type="term" value="F:ATP binding"/>
    <property type="evidence" value="ECO:0007669"/>
    <property type="project" value="UniProtKB-KW"/>
</dbReference>
<keyword evidence="1" id="KW-0547">Nucleotide-binding</keyword>
<dbReference type="PANTHER" id="PTHR10492">
    <property type="match status" value="1"/>
</dbReference>
<proteinExistence type="inferred from homology"/>
<dbReference type="Proteomes" id="UP000265520">
    <property type="component" value="Unassembled WGS sequence"/>
</dbReference>
<comment type="catalytic activity">
    <reaction evidence="1">
        <text>ATP + H2O = ADP + phosphate + H(+)</text>
        <dbReference type="Rhea" id="RHEA:13065"/>
        <dbReference type="ChEBI" id="CHEBI:15377"/>
        <dbReference type="ChEBI" id="CHEBI:15378"/>
        <dbReference type="ChEBI" id="CHEBI:30616"/>
        <dbReference type="ChEBI" id="CHEBI:43474"/>
        <dbReference type="ChEBI" id="CHEBI:456216"/>
        <dbReference type="EC" id="5.6.2.3"/>
    </reaction>
</comment>
<dbReference type="Gene3D" id="3.40.50.300">
    <property type="entry name" value="P-loop containing nucleotide triphosphate hydrolases"/>
    <property type="match status" value="1"/>
</dbReference>
<feature type="non-terminal residue" evidence="3">
    <location>
        <position position="509"/>
    </location>
</feature>
<keyword evidence="1" id="KW-0233">DNA recombination</keyword>
<dbReference type="InterPro" id="IPR027417">
    <property type="entry name" value="P-loop_NTPase"/>
</dbReference>